<evidence type="ECO:0000256" key="2">
    <source>
        <dbReference type="ARBA" id="ARBA00022603"/>
    </source>
</evidence>
<sequence>MNTIESKDNSMIKLLRKLKEKKYRVKEKKFLIEGFRFVEEALKSKSEIESIFVLEKSLDKFKNLCTRYNINNNNCYVVSEGAFKSISDTKNPQGIIAIVKNKKIALSENKGFYILADKVKDPGNMGTIIRTAHAAGALGVIITKGTVDVYNEKTLRSTMGSIFYVPIIEDYSLKVLEELRETGFKLLVSSLDTKNNFYDVDLTGNLIVSVGNEGNGISDDILSLGDFKVKIPMPGNAESLNVAVACSIMTFERVRQINTLKFN</sequence>
<dbReference type="InterPro" id="IPR029028">
    <property type="entry name" value="Alpha/beta_knot_MTases"/>
</dbReference>
<dbReference type="InterPro" id="IPR013123">
    <property type="entry name" value="SpoU_subst-bd"/>
</dbReference>
<dbReference type="SUPFAM" id="SSF75217">
    <property type="entry name" value="alpha/beta knot"/>
    <property type="match status" value="1"/>
</dbReference>
<comment type="similarity">
    <text evidence="1">Belongs to the class IV-like SAM-binding methyltransferase superfamily. RNA methyltransferase TrmH family.</text>
</comment>
<dbReference type="EMBL" id="BAAACG010000019">
    <property type="protein sequence ID" value="GAA0748015.1"/>
    <property type="molecule type" value="Genomic_DNA"/>
</dbReference>
<organism evidence="5 6">
    <name type="scientific">Clostridium oceanicum</name>
    <dbReference type="NCBI Taxonomy" id="1543"/>
    <lineage>
        <taxon>Bacteria</taxon>
        <taxon>Bacillati</taxon>
        <taxon>Bacillota</taxon>
        <taxon>Clostridia</taxon>
        <taxon>Eubacteriales</taxon>
        <taxon>Clostridiaceae</taxon>
        <taxon>Clostridium</taxon>
    </lineage>
</organism>
<comment type="caution">
    <text evidence="5">The sequence shown here is derived from an EMBL/GenBank/DDBJ whole genome shotgun (WGS) entry which is preliminary data.</text>
</comment>
<evidence type="ECO:0000256" key="3">
    <source>
        <dbReference type="ARBA" id="ARBA00022679"/>
    </source>
</evidence>
<dbReference type="Proteomes" id="UP001501510">
    <property type="component" value="Unassembled WGS sequence"/>
</dbReference>
<dbReference type="InterPro" id="IPR001537">
    <property type="entry name" value="SpoU_MeTrfase"/>
</dbReference>
<dbReference type="Gene3D" id="3.40.1280.10">
    <property type="match status" value="1"/>
</dbReference>
<dbReference type="InterPro" id="IPR051259">
    <property type="entry name" value="rRNA_Methyltransferase"/>
</dbReference>
<evidence type="ECO:0000256" key="1">
    <source>
        <dbReference type="ARBA" id="ARBA00007228"/>
    </source>
</evidence>
<keyword evidence="3" id="KW-0808">Transferase</keyword>
<feature type="domain" description="RNA 2-O ribose methyltransferase substrate binding" evidence="4">
    <location>
        <begin position="31"/>
        <end position="105"/>
    </location>
</feature>
<dbReference type="InterPro" id="IPR029026">
    <property type="entry name" value="tRNA_m1G_MTases_N"/>
</dbReference>
<dbReference type="Gene3D" id="3.30.1330.30">
    <property type="match status" value="1"/>
</dbReference>
<reference evidence="5 6" key="1">
    <citation type="journal article" date="2019" name="Int. J. Syst. Evol. Microbiol.">
        <title>The Global Catalogue of Microorganisms (GCM) 10K type strain sequencing project: providing services to taxonomists for standard genome sequencing and annotation.</title>
        <authorList>
            <consortium name="The Broad Institute Genomics Platform"/>
            <consortium name="The Broad Institute Genome Sequencing Center for Infectious Disease"/>
            <person name="Wu L."/>
            <person name="Ma J."/>
        </authorList>
    </citation>
    <scope>NUCLEOTIDE SEQUENCE [LARGE SCALE GENOMIC DNA]</scope>
    <source>
        <strain evidence="5 6">JCM 1407</strain>
    </source>
</reference>
<dbReference type="PANTHER" id="PTHR43191:SF2">
    <property type="entry name" value="RRNA METHYLTRANSFERASE 3, MITOCHONDRIAL"/>
    <property type="match status" value="1"/>
</dbReference>
<dbReference type="GO" id="GO:0008168">
    <property type="term" value="F:methyltransferase activity"/>
    <property type="evidence" value="ECO:0007669"/>
    <property type="project" value="UniProtKB-KW"/>
</dbReference>
<dbReference type="SUPFAM" id="SSF55315">
    <property type="entry name" value="L30e-like"/>
    <property type="match status" value="1"/>
</dbReference>
<evidence type="ECO:0000313" key="5">
    <source>
        <dbReference type="EMBL" id="GAA0748015.1"/>
    </source>
</evidence>
<keyword evidence="6" id="KW-1185">Reference proteome</keyword>
<dbReference type="CDD" id="cd18095">
    <property type="entry name" value="SpoU-like_rRNA-MTase"/>
    <property type="match status" value="1"/>
</dbReference>
<dbReference type="Pfam" id="PF22435">
    <property type="entry name" value="MRM3-like_sub_bind"/>
    <property type="match status" value="1"/>
</dbReference>
<dbReference type="InterPro" id="IPR053888">
    <property type="entry name" value="MRM3-like_sub_bind"/>
</dbReference>
<gene>
    <name evidence="5" type="ORF">GCM10008906_37820</name>
</gene>
<dbReference type="Pfam" id="PF00588">
    <property type="entry name" value="SpoU_methylase"/>
    <property type="match status" value="1"/>
</dbReference>
<name>A0ABN1JWF0_9CLOT</name>
<dbReference type="PANTHER" id="PTHR43191">
    <property type="entry name" value="RRNA METHYLTRANSFERASE 3"/>
    <property type="match status" value="1"/>
</dbReference>
<dbReference type="GO" id="GO:0032259">
    <property type="term" value="P:methylation"/>
    <property type="evidence" value="ECO:0007669"/>
    <property type="project" value="UniProtKB-KW"/>
</dbReference>
<protein>
    <submittedName>
        <fullName evidence="5">RNA methyltransferase</fullName>
    </submittedName>
</protein>
<evidence type="ECO:0000313" key="6">
    <source>
        <dbReference type="Proteomes" id="UP001501510"/>
    </source>
</evidence>
<proteinExistence type="inferred from homology"/>
<accession>A0ABN1JWF0</accession>
<keyword evidence="2 5" id="KW-0489">Methyltransferase</keyword>
<evidence type="ECO:0000259" key="4">
    <source>
        <dbReference type="SMART" id="SM00967"/>
    </source>
</evidence>
<dbReference type="InterPro" id="IPR029064">
    <property type="entry name" value="Ribosomal_eL30-like_sf"/>
</dbReference>
<dbReference type="SMART" id="SM00967">
    <property type="entry name" value="SpoU_sub_bind"/>
    <property type="match status" value="1"/>
</dbReference>